<dbReference type="GO" id="GO:0005762">
    <property type="term" value="C:mitochondrial large ribosomal subunit"/>
    <property type="evidence" value="ECO:0007669"/>
    <property type="project" value="TreeGrafter"/>
</dbReference>
<name>V9FSW6_PHYNI</name>
<dbReference type="PANTHER" id="PTHR13528:SF2">
    <property type="entry name" value="LARGE RIBOSOMAL SUBUNIT PROTEIN BL28M"/>
    <property type="match status" value="1"/>
</dbReference>
<dbReference type="EMBL" id="ANIZ01000544">
    <property type="protein sequence ID" value="ETI54186.1"/>
    <property type="molecule type" value="Genomic_DNA"/>
</dbReference>
<organism evidence="5 6">
    <name type="scientific">Phytophthora nicotianae P1569</name>
    <dbReference type="NCBI Taxonomy" id="1317065"/>
    <lineage>
        <taxon>Eukaryota</taxon>
        <taxon>Sar</taxon>
        <taxon>Stramenopiles</taxon>
        <taxon>Oomycota</taxon>
        <taxon>Peronosporomycetes</taxon>
        <taxon>Peronosporales</taxon>
        <taxon>Peronosporaceae</taxon>
        <taxon>Phytophthora</taxon>
    </lineage>
</organism>
<dbReference type="GO" id="GO:0003735">
    <property type="term" value="F:structural constituent of ribosome"/>
    <property type="evidence" value="ECO:0007669"/>
    <property type="project" value="InterPro"/>
</dbReference>
<evidence type="ECO:0000256" key="2">
    <source>
        <dbReference type="ARBA" id="ARBA00022980"/>
    </source>
</evidence>
<proteinExistence type="inferred from homology"/>
<dbReference type="AlphaFoldDB" id="V9FSW6"/>
<dbReference type="FunFam" id="2.30.170.40:FF:000003">
    <property type="entry name" value="54S ribosomal protein L24"/>
    <property type="match status" value="1"/>
</dbReference>
<reference evidence="5 6" key="1">
    <citation type="submission" date="2013-11" db="EMBL/GenBank/DDBJ databases">
        <title>The Genome Sequence of Phytophthora parasitica P1569.</title>
        <authorList>
            <consortium name="The Broad Institute Genomics Platform"/>
            <person name="Russ C."/>
            <person name="Tyler B."/>
            <person name="Panabieres F."/>
            <person name="Shan W."/>
            <person name="Tripathy S."/>
            <person name="Grunwald N."/>
            <person name="Machado M."/>
            <person name="Johnson C.S."/>
            <person name="Arredondo F."/>
            <person name="Hong C."/>
            <person name="Coffey M."/>
            <person name="Young S.K."/>
            <person name="Zeng Q."/>
            <person name="Gargeya S."/>
            <person name="Fitzgerald M."/>
            <person name="Abouelleil A."/>
            <person name="Alvarado L."/>
            <person name="Chapman S.B."/>
            <person name="Gainer-Dewar J."/>
            <person name="Goldberg J."/>
            <person name="Griggs A."/>
            <person name="Gujja S."/>
            <person name="Hansen M."/>
            <person name="Howarth C."/>
            <person name="Imamovic A."/>
            <person name="Ireland A."/>
            <person name="Larimer J."/>
            <person name="McCowan C."/>
            <person name="Murphy C."/>
            <person name="Pearson M."/>
            <person name="Poon T.W."/>
            <person name="Priest M."/>
            <person name="Roberts A."/>
            <person name="Saif S."/>
            <person name="Shea T."/>
            <person name="Sykes S."/>
            <person name="Wortman J."/>
            <person name="Nusbaum C."/>
            <person name="Birren B."/>
        </authorList>
    </citation>
    <scope>NUCLEOTIDE SEQUENCE [LARGE SCALE GENOMIC DNA]</scope>
    <source>
        <strain evidence="5 6">P1569</strain>
    </source>
</reference>
<dbReference type="eggNOG" id="KOG3278">
    <property type="taxonomic scope" value="Eukaryota"/>
</dbReference>
<keyword evidence="6" id="KW-1185">Reference proteome</keyword>
<dbReference type="SUPFAM" id="SSF143800">
    <property type="entry name" value="L28p-like"/>
    <property type="match status" value="1"/>
</dbReference>
<dbReference type="OrthoDB" id="361870at2759"/>
<gene>
    <name evidence="5" type="ORF">F443_02958</name>
</gene>
<sequence>KRSSHITFASTLHRRTPFKHCITMASNSMRFLEAFTRAAKRQHVSGRAQRGLFAGRDKAFGNNVSFSKRRTRRAWKVNHQWKTLYSEALDEKVGLNVTTHTLRCVDKIGGLDNYLLSIKDERELGVKGLKTRDRVLAALAEA</sequence>
<evidence type="ECO:0000313" key="6">
    <source>
        <dbReference type="Proteomes" id="UP000018721"/>
    </source>
</evidence>
<evidence type="ECO:0000256" key="4">
    <source>
        <dbReference type="ARBA" id="ARBA00035269"/>
    </source>
</evidence>
<comment type="similarity">
    <text evidence="1">Belongs to the bacterial ribosomal protein bL28 family.</text>
</comment>
<dbReference type="InterPro" id="IPR034704">
    <property type="entry name" value="Ribosomal_bL28/bL31-like_sf"/>
</dbReference>
<feature type="non-terminal residue" evidence="5">
    <location>
        <position position="1"/>
    </location>
</feature>
<dbReference type="PANTHER" id="PTHR13528">
    <property type="entry name" value="39S RIBOSOMAL PROTEIN L28, MITOCHONDRIAL"/>
    <property type="match status" value="1"/>
</dbReference>
<dbReference type="InterPro" id="IPR026569">
    <property type="entry name" value="Ribosomal_bL28"/>
</dbReference>
<evidence type="ECO:0000256" key="1">
    <source>
        <dbReference type="ARBA" id="ARBA00008760"/>
    </source>
</evidence>
<dbReference type="HOGENOM" id="CLU_064548_4_0_1"/>
<comment type="caution">
    <text evidence="5">The sequence shown here is derived from an EMBL/GenBank/DDBJ whole genome shotgun (WGS) entry which is preliminary data.</text>
</comment>
<dbReference type="Proteomes" id="UP000018721">
    <property type="component" value="Unassembled WGS sequence"/>
</dbReference>
<dbReference type="Gene3D" id="2.30.170.40">
    <property type="entry name" value="Ribosomal protein L28/L24"/>
    <property type="match status" value="1"/>
</dbReference>
<accession>V9FSW6</accession>
<protein>
    <recommendedName>
        <fullName evidence="4">Large ribosomal subunit protein bL28m</fullName>
    </recommendedName>
</protein>
<dbReference type="InterPro" id="IPR037147">
    <property type="entry name" value="Ribosomal_bL28_sf"/>
</dbReference>
<keyword evidence="3" id="KW-0687">Ribonucleoprotein</keyword>
<evidence type="ECO:0000256" key="3">
    <source>
        <dbReference type="ARBA" id="ARBA00023274"/>
    </source>
</evidence>
<dbReference type="Pfam" id="PF00830">
    <property type="entry name" value="Ribosomal_L28"/>
    <property type="match status" value="1"/>
</dbReference>
<keyword evidence="2" id="KW-0689">Ribosomal protein</keyword>
<evidence type="ECO:0000313" key="5">
    <source>
        <dbReference type="EMBL" id="ETI54186.1"/>
    </source>
</evidence>